<dbReference type="RefSeq" id="WP_206715806.1">
    <property type="nucleotide sequence ID" value="NZ_CP071091.1"/>
</dbReference>
<evidence type="ECO:0000313" key="1">
    <source>
        <dbReference type="EMBL" id="QSQ14012.1"/>
    </source>
</evidence>
<reference evidence="1 2" key="1">
    <citation type="submission" date="2021-02" db="EMBL/GenBank/DDBJ databases">
        <title>De Novo genome assembly of isolated myxobacteria.</title>
        <authorList>
            <person name="Stevens D.C."/>
        </authorList>
    </citation>
    <scope>NUCLEOTIDE SEQUENCE [LARGE SCALE GENOMIC DNA]</scope>
    <source>
        <strain evidence="1 2">SCHIC003</strain>
    </source>
</reference>
<sequence>MHLTWSAVTGLPALLVRKDTGGACQVLVTAYPDCMVAEHRAGRPDLVPSVLDSVAEAYEAALEDARGQTHLASKRDVRPVVSVTILPARPVSRAWLPHAVAAAALTALIWPAATGHVGQAIGGSGQVAYSYPSPGTEDAYLTDVVEFNALRMGNKSLRVLMPKGPLPGQDRPPCREPAEEVNGGCWLHLKQDPPCKKNSVEHDGGCYFGLKGGKPMELPNNTIQRTP</sequence>
<accession>A0ABX7N5J1</accession>
<organism evidence="1 2">
    <name type="scientific">Myxococcus landrumensis</name>
    <dbReference type="NCBI Taxonomy" id="2813577"/>
    <lineage>
        <taxon>Bacteria</taxon>
        <taxon>Pseudomonadati</taxon>
        <taxon>Myxococcota</taxon>
        <taxon>Myxococcia</taxon>
        <taxon>Myxococcales</taxon>
        <taxon>Cystobacterineae</taxon>
        <taxon>Myxococcaceae</taxon>
        <taxon>Myxococcus</taxon>
    </lineage>
</organism>
<protein>
    <submittedName>
        <fullName evidence="1">Uncharacterized protein</fullName>
    </submittedName>
</protein>
<evidence type="ECO:0000313" key="2">
    <source>
        <dbReference type="Proteomes" id="UP000663090"/>
    </source>
</evidence>
<dbReference type="EMBL" id="CP071091">
    <property type="protein sequence ID" value="QSQ14012.1"/>
    <property type="molecule type" value="Genomic_DNA"/>
</dbReference>
<gene>
    <name evidence="1" type="ORF">JY572_37815</name>
</gene>
<dbReference type="Proteomes" id="UP000663090">
    <property type="component" value="Chromosome"/>
</dbReference>
<keyword evidence="2" id="KW-1185">Reference proteome</keyword>
<name>A0ABX7N5J1_9BACT</name>
<proteinExistence type="predicted"/>